<evidence type="ECO:0000256" key="2">
    <source>
        <dbReference type="ARBA" id="ARBA00008789"/>
    </source>
</evidence>
<feature type="region of interest" description="Disordered" evidence="8">
    <location>
        <begin position="235"/>
        <end position="261"/>
    </location>
</feature>
<evidence type="ECO:0000256" key="7">
    <source>
        <dbReference type="RuleBase" id="RU910716"/>
    </source>
</evidence>
<organism evidence="9 10">
    <name type="scientific">Sinanodonta woodiana</name>
    <name type="common">Chinese pond mussel</name>
    <name type="synonym">Anodonta woodiana</name>
    <dbReference type="NCBI Taxonomy" id="1069815"/>
    <lineage>
        <taxon>Eukaryota</taxon>
        <taxon>Metazoa</taxon>
        <taxon>Spiralia</taxon>
        <taxon>Lophotrochozoa</taxon>
        <taxon>Mollusca</taxon>
        <taxon>Bivalvia</taxon>
        <taxon>Autobranchia</taxon>
        <taxon>Heteroconchia</taxon>
        <taxon>Palaeoheterodonta</taxon>
        <taxon>Unionida</taxon>
        <taxon>Unionoidea</taxon>
        <taxon>Unionidae</taxon>
        <taxon>Unioninae</taxon>
        <taxon>Sinanodonta</taxon>
    </lineage>
</organism>
<sequence>MTSKTSDRSDMIETEHFPIPFTNYNEDAETTPVYSLTVPKDWEEFYESGSFDYRFQSGDTTHDDINAVLRSGHPEITMRRQNSLNTSHPNISRQTEHPKEYDPMRPVLDVLPELYDQINIQNDPTVCYAIDGKNDTCAKESFLPGCSKVSNEVQNPLENMEGEAITDQESQRPIFNLGHDNDQVTSETESNTMDLTVTDWTKVAMQGPMLRSSDLYLFTRRKTFDQLDSLIQLRNNQVPRPRSYHGPELSNTPSSVSSMSIGSDQRKGYVRICRSSEFINLTSSNRNLTSSKLSDRSSKLETPEDGQDQNQHEEYQLRSTLNMCTSITFAIISILLFFADWATDIILAHKYLIEKEFNLFGVTVAFIIGPALVCAATDLYWFYHDHLNSRSDRCSQCVLHSEVQNKNSQDTHFSDMRISSDDMSVYSQHNTINFHDKHIYSQDNIPECPDTRCQMKIHTSDFIAKHHSGCFRSSNVWVGFRIFVGILSMGRVFRSCEYIYHVIKSSQNGSNAIYHHLRALEEKRDYKLLDLIYASTESAPQFFLQLYLVFMFNKSLETEKVLSMVASVVGISWTVVSSYTQNKAALPEGRQLTLAAQVLIFLARLCEISARILSIVLFEVYFKFWSLLIIFHFIIMLLWIQEQNPSLEGVAYSKHFRVLFKLFFSYVLVICFINFKCNRSKYRMVFYYVLTYGENFLFAGFVLWKVLKSWKTEGCEQEDHNRHYWLAVIPICFILHLMFQILFYLCCYRNRRS</sequence>
<dbReference type="GO" id="GO:0005886">
    <property type="term" value="C:plasma membrane"/>
    <property type="evidence" value="ECO:0007669"/>
    <property type="project" value="UniProtKB-SubCell"/>
</dbReference>
<evidence type="ECO:0000256" key="6">
    <source>
        <dbReference type="ARBA" id="ARBA00023136"/>
    </source>
</evidence>
<evidence type="ECO:0000256" key="1">
    <source>
        <dbReference type="ARBA" id="ARBA00004651"/>
    </source>
</evidence>
<evidence type="ECO:0000313" key="10">
    <source>
        <dbReference type="Proteomes" id="UP001634394"/>
    </source>
</evidence>
<feature type="transmembrane region" description="Helical" evidence="7">
    <location>
        <begin position="592"/>
        <end position="613"/>
    </location>
</feature>
<feature type="transmembrane region" description="Helical" evidence="7">
    <location>
        <begin position="685"/>
        <end position="704"/>
    </location>
</feature>
<comment type="caution">
    <text evidence="9">The sequence shown here is derived from an EMBL/GenBank/DDBJ whole genome shotgun (WGS) entry which is preliminary data.</text>
</comment>
<name>A0ABD3VPR3_SINWO</name>
<evidence type="ECO:0000256" key="8">
    <source>
        <dbReference type="SAM" id="MobiDB-lite"/>
    </source>
</evidence>
<keyword evidence="5 7" id="KW-1133">Transmembrane helix</keyword>
<dbReference type="PANTHER" id="PTHR16024:SF6">
    <property type="entry name" value="XK-RELATED PROTEIN"/>
    <property type="match status" value="1"/>
</dbReference>
<reference evidence="9 10" key="1">
    <citation type="submission" date="2024-11" db="EMBL/GenBank/DDBJ databases">
        <title>Chromosome-level genome assembly of the freshwater bivalve Anodonta woodiana.</title>
        <authorList>
            <person name="Chen X."/>
        </authorList>
    </citation>
    <scope>NUCLEOTIDE SEQUENCE [LARGE SCALE GENOMIC DNA]</scope>
    <source>
        <strain evidence="9">MN2024</strain>
        <tissue evidence="9">Gills</tissue>
    </source>
</reference>
<feature type="compositionally biased region" description="Polar residues" evidence="8">
    <location>
        <begin position="249"/>
        <end position="261"/>
    </location>
</feature>
<feature type="transmembrane region" description="Helical" evidence="7">
    <location>
        <begin position="724"/>
        <end position="747"/>
    </location>
</feature>
<keyword evidence="6 7" id="KW-0472">Membrane</keyword>
<dbReference type="InterPro" id="IPR018629">
    <property type="entry name" value="XK-rel"/>
</dbReference>
<keyword evidence="3" id="KW-1003">Cell membrane</keyword>
<feature type="transmembrane region" description="Helical" evidence="7">
    <location>
        <begin position="359"/>
        <end position="383"/>
    </location>
</feature>
<keyword evidence="4 7" id="KW-0812">Transmembrane</keyword>
<dbReference type="Proteomes" id="UP001634394">
    <property type="component" value="Unassembled WGS sequence"/>
</dbReference>
<feature type="transmembrane region" description="Helical" evidence="7">
    <location>
        <begin position="620"/>
        <end position="640"/>
    </location>
</feature>
<feature type="transmembrane region" description="Helical" evidence="7">
    <location>
        <begin position="320"/>
        <end position="339"/>
    </location>
</feature>
<evidence type="ECO:0000313" key="9">
    <source>
        <dbReference type="EMBL" id="KAL3862658.1"/>
    </source>
</evidence>
<accession>A0ABD3VPR3</accession>
<feature type="compositionally biased region" description="Basic and acidic residues" evidence="8">
    <location>
        <begin position="293"/>
        <end position="302"/>
    </location>
</feature>
<dbReference type="EMBL" id="JBJQND010000011">
    <property type="protein sequence ID" value="KAL3862658.1"/>
    <property type="molecule type" value="Genomic_DNA"/>
</dbReference>
<dbReference type="InterPro" id="IPR050895">
    <property type="entry name" value="XK-related_scramblase"/>
</dbReference>
<protein>
    <recommendedName>
        <fullName evidence="7">XK-related protein</fullName>
    </recommendedName>
</protein>
<comment type="similarity">
    <text evidence="2 7">Belongs to the XK family.</text>
</comment>
<evidence type="ECO:0000256" key="4">
    <source>
        <dbReference type="ARBA" id="ARBA00022692"/>
    </source>
</evidence>
<feature type="transmembrane region" description="Helical" evidence="7">
    <location>
        <begin position="655"/>
        <end position="673"/>
    </location>
</feature>
<dbReference type="PANTHER" id="PTHR16024">
    <property type="entry name" value="XK-RELATED PROTEIN"/>
    <property type="match status" value="1"/>
</dbReference>
<feature type="region of interest" description="Disordered" evidence="8">
    <location>
        <begin position="287"/>
        <end position="312"/>
    </location>
</feature>
<proteinExistence type="inferred from homology"/>
<dbReference type="Pfam" id="PF09815">
    <property type="entry name" value="XK-related"/>
    <property type="match status" value="1"/>
</dbReference>
<comment type="subcellular location">
    <subcellularLocation>
        <location evidence="1">Cell membrane</location>
        <topology evidence="1">Multi-pass membrane protein</topology>
    </subcellularLocation>
    <subcellularLocation>
        <location evidence="7">Membrane</location>
        <topology evidence="7">Multi-pass membrane protein</topology>
    </subcellularLocation>
</comment>
<feature type="transmembrane region" description="Helical" evidence="7">
    <location>
        <begin position="561"/>
        <end position="580"/>
    </location>
</feature>
<evidence type="ECO:0000256" key="5">
    <source>
        <dbReference type="ARBA" id="ARBA00022989"/>
    </source>
</evidence>
<keyword evidence="10" id="KW-1185">Reference proteome</keyword>
<evidence type="ECO:0000256" key="3">
    <source>
        <dbReference type="ARBA" id="ARBA00022475"/>
    </source>
</evidence>
<gene>
    <name evidence="9" type="ORF">ACJMK2_008612</name>
</gene>
<dbReference type="AlphaFoldDB" id="A0ABD3VPR3"/>